<keyword evidence="3 7" id="KW-0812">Transmembrane</keyword>
<evidence type="ECO:0000313" key="9">
    <source>
        <dbReference type="EMBL" id="KAH0598445.1"/>
    </source>
</evidence>
<dbReference type="Gene3D" id="1.20.1250.20">
    <property type="entry name" value="MFS general substrate transporter like domains"/>
    <property type="match status" value="1"/>
</dbReference>
<dbReference type="PANTHER" id="PTHR23511:SF4">
    <property type="entry name" value="MAJOR FACILITATOR SUPERFAMILY (MFS) PROFILE DOMAIN-CONTAINING PROTEIN"/>
    <property type="match status" value="1"/>
</dbReference>
<feature type="transmembrane region" description="Helical" evidence="7">
    <location>
        <begin position="437"/>
        <end position="458"/>
    </location>
</feature>
<proteinExistence type="predicted"/>
<dbReference type="AlphaFoldDB" id="A0A9P8MDR8"/>
<evidence type="ECO:0000256" key="5">
    <source>
        <dbReference type="ARBA" id="ARBA00023136"/>
    </source>
</evidence>
<feature type="transmembrane region" description="Helical" evidence="7">
    <location>
        <begin position="470"/>
        <end position="493"/>
    </location>
</feature>
<protein>
    <recommendedName>
        <fullName evidence="8">Major facilitator superfamily (MFS) profile domain-containing protein</fullName>
    </recommendedName>
</protein>
<feature type="domain" description="Major facilitator superfamily (MFS) profile" evidence="8">
    <location>
        <begin position="70"/>
        <end position="523"/>
    </location>
</feature>
<dbReference type="EMBL" id="JACEFI010000005">
    <property type="protein sequence ID" value="KAH0598445.1"/>
    <property type="molecule type" value="Genomic_DNA"/>
</dbReference>
<evidence type="ECO:0000256" key="7">
    <source>
        <dbReference type="SAM" id="Phobius"/>
    </source>
</evidence>
<feature type="transmembrane region" description="Helical" evidence="7">
    <location>
        <begin position="73"/>
        <end position="100"/>
    </location>
</feature>
<dbReference type="Pfam" id="PF07690">
    <property type="entry name" value="MFS_1"/>
    <property type="match status" value="1"/>
</dbReference>
<evidence type="ECO:0000259" key="8">
    <source>
        <dbReference type="PROSITE" id="PS50850"/>
    </source>
</evidence>
<dbReference type="GO" id="GO:0022857">
    <property type="term" value="F:transmembrane transporter activity"/>
    <property type="evidence" value="ECO:0007669"/>
    <property type="project" value="InterPro"/>
</dbReference>
<dbReference type="PROSITE" id="PS50850">
    <property type="entry name" value="MFS"/>
    <property type="match status" value="1"/>
</dbReference>
<keyword evidence="4 7" id="KW-1133">Transmembrane helix</keyword>
<keyword evidence="10" id="KW-1185">Reference proteome</keyword>
<comment type="subcellular location">
    <subcellularLocation>
        <location evidence="1">Membrane</location>
        <topology evidence="1">Multi-pass membrane protein</topology>
    </subcellularLocation>
</comment>
<feature type="transmembrane region" description="Helical" evidence="7">
    <location>
        <begin position="112"/>
        <end position="129"/>
    </location>
</feature>
<evidence type="ECO:0000256" key="6">
    <source>
        <dbReference type="SAM" id="MobiDB-lite"/>
    </source>
</evidence>
<evidence type="ECO:0000313" key="10">
    <source>
        <dbReference type="Proteomes" id="UP000764110"/>
    </source>
</evidence>
<reference evidence="9 10" key="1">
    <citation type="submission" date="2020-07" db="EMBL/GenBank/DDBJ databases">
        <title>Metarhizium humberi genome.</title>
        <authorList>
            <person name="Lysoe E."/>
        </authorList>
    </citation>
    <scope>NUCLEOTIDE SEQUENCE [LARGE SCALE GENOMIC DNA]</scope>
    <source>
        <strain evidence="9 10">ESALQ1638</strain>
    </source>
</reference>
<dbReference type="InterPro" id="IPR020846">
    <property type="entry name" value="MFS_dom"/>
</dbReference>
<dbReference type="PANTHER" id="PTHR23511">
    <property type="entry name" value="SYNAPTIC VESICLE GLYCOPROTEIN 2"/>
    <property type="match status" value="1"/>
</dbReference>
<name>A0A9P8MDR8_9HYPO</name>
<organism evidence="9 10">
    <name type="scientific">Metarhizium humberi</name>
    <dbReference type="NCBI Taxonomy" id="2596975"/>
    <lineage>
        <taxon>Eukaryota</taxon>
        <taxon>Fungi</taxon>
        <taxon>Dikarya</taxon>
        <taxon>Ascomycota</taxon>
        <taxon>Pezizomycotina</taxon>
        <taxon>Sordariomycetes</taxon>
        <taxon>Hypocreomycetidae</taxon>
        <taxon>Hypocreales</taxon>
        <taxon>Clavicipitaceae</taxon>
        <taxon>Metarhizium</taxon>
    </lineage>
</organism>
<feature type="compositionally biased region" description="Polar residues" evidence="6">
    <location>
        <begin position="1"/>
        <end position="23"/>
    </location>
</feature>
<dbReference type="Proteomes" id="UP000764110">
    <property type="component" value="Unassembled WGS sequence"/>
</dbReference>
<evidence type="ECO:0000256" key="1">
    <source>
        <dbReference type="ARBA" id="ARBA00004141"/>
    </source>
</evidence>
<feature type="transmembrane region" description="Helical" evidence="7">
    <location>
        <begin position="244"/>
        <end position="264"/>
    </location>
</feature>
<evidence type="ECO:0000256" key="2">
    <source>
        <dbReference type="ARBA" id="ARBA00022448"/>
    </source>
</evidence>
<feature type="transmembrane region" description="Helical" evidence="7">
    <location>
        <begin position="342"/>
        <end position="362"/>
    </location>
</feature>
<feature type="transmembrane region" description="Helical" evidence="7">
    <location>
        <begin position="499"/>
        <end position="520"/>
    </location>
</feature>
<dbReference type="InterPro" id="IPR011701">
    <property type="entry name" value="MFS"/>
</dbReference>
<evidence type="ECO:0000256" key="4">
    <source>
        <dbReference type="ARBA" id="ARBA00022989"/>
    </source>
</evidence>
<keyword evidence="5 7" id="KW-0472">Membrane</keyword>
<keyword evidence="2" id="KW-0813">Transport</keyword>
<dbReference type="GO" id="GO:0016020">
    <property type="term" value="C:membrane"/>
    <property type="evidence" value="ECO:0007669"/>
    <property type="project" value="UniProtKB-SubCell"/>
</dbReference>
<sequence>MACLQDQSTPETDAERSTSPMTSKNKHHESDKPDASAEDILALQDLDPGMDKKMHLVNNTLDEIGWTNHHWKLFFLSGFGFSVDALQLSLQGIISVQAVLEFQPSYPKGLTIALYTGMLVGALFWGLFADIIGRKTAFNTSLLICSVFTLAAGAAPTWASLGFFIAAAAFGAGGNLILDTAVFLEHLPSSKQWTVCWLSAWWGPPFVSHHLALSDLDIGPGYTAAFSCAAASDCARGDNRGWRYLMYTMGGLILLLSALRVTVIRLRETPKFLLGQGKDAEVVRVLADLAARYGRPCSLGVEQLEACGAVGFAHARSRFSAGEFAIHARALFATGKMAQTTVLLWLSWAIIGLAYPLFNVFLPYYLASRGVQFGVAGTYQTWRNYALVQVCGIPGPVLGGHMANCRVLGRRYTMVVGAVATMAFFFAYSQVASQEASVAYSCVISFTLEIYYGVLYGYTAETLPSAHRATGNGIAVAFCRLTGAMSAVVATYANPATVAPVFICAALYGGLAVCAFLLPFEPYGKRAS</sequence>
<gene>
    <name evidence="9" type="ORF">MHUMG1_03743</name>
</gene>
<evidence type="ECO:0000256" key="3">
    <source>
        <dbReference type="ARBA" id="ARBA00022692"/>
    </source>
</evidence>
<accession>A0A9P8MDR8</accession>
<feature type="transmembrane region" description="Helical" evidence="7">
    <location>
        <begin position="412"/>
        <end position="431"/>
    </location>
</feature>
<dbReference type="InterPro" id="IPR036259">
    <property type="entry name" value="MFS_trans_sf"/>
</dbReference>
<feature type="transmembrane region" description="Helical" evidence="7">
    <location>
        <begin position="136"/>
        <end position="155"/>
    </location>
</feature>
<dbReference type="SUPFAM" id="SSF103473">
    <property type="entry name" value="MFS general substrate transporter"/>
    <property type="match status" value="1"/>
</dbReference>
<comment type="caution">
    <text evidence="9">The sequence shown here is derived from an EMBL/GenBank/DDBJ whole genome shotgun (WGS) entry which is preliminary data.</text>
</comment>
<feature type="region of interest" description="Disordered" evidence="6">
    <location>
        <begin position="1"/>
        <end position="37"/>
    </location>
</feature>